<gene>
    <name evidence="1" type="ORF">GOODEAATRI_024472</name>
</gene>
<sequence>MINKMHSLGFQPHSFSNFINIWSQTHQSWSERNRLFGSDSCKIYSLHVCLMSECDRTFFNSDEKLWTEKHLLSDFVSVYRKHTSLSLFSTITPSFRVTDSQKLKDRGVGVAWSHNELKSCGGGSCTPRFKLMRINSNKNSFYFIQDVETEQEKL</sequence>
<reference evidence="1 2" key="1">
    <citation type="submission" date="2021-06" db="EMBL/GenBank/DDBJ databases">
        <authorList>
            <person name="Palmer J.M."/>
        </authorList>
    </citation>
    <scope>NUCLEOTIDE SEQUENCE [LARGE SCALE GENOMIC DNA]</scope>
    <source>
        <strain evidence="1 2">GA_2019</strain>
        <tissue evidence="1">Muscle</tissue>
    </source>
</reference>
<keyword evidence="2" id="KW-1185">Reference proteome</keyword>
<name>A0ABV0Q1K8_9TELE</name>
<comment type="caution">
    <text evidence="1">The sequence shown here is derived from an EMBL/GenBank/DDBJ whole genome shotgun (WGS) entry which is preliminary data.</text>
</comment>
<dbReference type="Proteomes" id="UP001476798">
    <property type="component" value="Unassembled WGS sequence"/>
</dbReference>
<accession>A0ABV0Q1K8</accession>
<evidence type="ECO:0000313" key="1">
    <source>
        <dbReference type="EMBL" id="MEQ2189352.1"/>
    </source>
</evidence>
<organism evidence="1 2">
    <name type="scientific">Goodea atripinnis</name>
    <dbReference type="NCBI Taxonomy" id="208336"/>
    <lineage>
        <taxon>Eukaryota</taxon>
        <taxon>Metazoa</taxon>
        <taxon>Chordata</taxon>
        <taxon>Craniata</taxon>
        <taxon>Vertebrata</taxon>
        <taxon>Euteleostomi</taxon>
        <taxon>Actinopterygii</taxon>
        <taxon>Neopterygii</taxon>
        <taxon>Teleostei</taxon>
        <taxon>Neoteleostei</taxon>
        <taxon>Acanthomorphata</taxon>
        <taxon>Ovalentaria</taxon>
        <taxon>Atherinomorphae</taxon>
        <taxon>Cyprinodontiformes</taxon>
        <taxon>Goodeidae</taxon>
        <taxon>Goodea</taxon>
    </lineage>
</organism>
<evidence type="ECO:0000313" key="2">
    <source>
        <dbReference type="Proteomes" id="UP001476798"/>
    </source>
</evidence>
<dbReference type="EMBL" id="JAHRIO010092703">
    <property type="protein sequence ID" value="MEQ2189352.1"/>
    <property type="molecule type" value="Genomic_DNA"/>
</dbReference>
<protein>
    <submittedName>
        <fullName evidence="1">Uncharacterized protein</fullName>
    </submittedName>
</protein>
<proteinExistence type="predicted"/>